<reference evidence="7 8" key="1">
    <citation type="journal article" date="2012" name="J. Bacteriol.">
        <title>Complete genome sequence of strain 1860, a crenarchaeon of the genus pyrobaculum able to grow with various electron acceptors.</title>
        <authorList>
            <person name="Mardanov A.V."/>
            <person name="Gumerov V.M."/>
            <person name="Slobodkina G.B."/>
            <person name="Beletsky A.V."/>
            <person name="Bonch-Osmolovskaya E.A."/>
            <person name="Ravin N.V."/>
            <person name="Skryabin K.G."/>
        </authorList>
    </citation>
    <scope>NUCLEOTIDE SEQUENCE [LARGE SCALE GENOMIC DNA]</scope>
    <source>
        <strain evidence="7 8">1860</strain>
    </source>
</reference>
<organism evidence="7 8">
    <name type="scientific">Pyrobaculum ferrireducens</name>
    <dbReference type="NCBI Taxonomy" id="1104324"/>
    <lineage>
        <taxon>Archaea</taxon>
        <taxon>Thermoproteota</taxon>
        <taxon>Thermoprotei</taxon>
        <taxon>Thermoproteales</taxon>
        <taxon>Thermoproteaceae</taxon>
        <taxon>Pyrobaculum</taxon>
    </lineage>
</organism>
<comment type="catalytic activity">
    <reaction evidence="5">
        <text>uridine(55) in tRNA = pseudouridine(55) in tRNA</text>
        <dbReference type="Rhea" id="RHEA:42532"/>
        <dbReference type="Rhea" id="RHEA-COMP:10101"/>
        <dbReference type="Rhea" id="RHEA-COMP:10102"/>
        <dbReference type="ChEBI" id="CHEBI:65314"/>
        <dbReference type="ChEBI" id="CHEBI:65315"/>
        <dbReference type="EC" id="5.4.99.25"/>
    </reaction>
</comment>
<evidence type="ECO:0000256" key="2">
    <source>
        <dbReference type="ARBA" id="ARBA00022694"/>
    </source>
</evidence>
<comment type="function">
    <text evidence="5">Responsible for synthesis of pseudouridine from uracil-54 and uracil-55 in the psi GC loop of transfer RNAs.</text>
</comment>
<evidence type="ECO:0000256" key="4">
    <source>
        <dbReference type="ARBA" id="ARBA00023235"/>
    </source>
</evidence>
<dbReference type="eggNOG" id="arCOG01015">
    <property type="taxonomic scope" value="Archaea"/>
</dbReference>
<evidence type="ECO:0000256" key="3">
    <source>
        <dbReference type="ARBA" id="ARBA00022884"/>
    </source>
</evidence>
<protein>
    <recommendedName>
        <fullName evidence="5">tRNA pseudouridine synthase Pus10</fullName>
        <ecNumber evidence="5">5.4.99.25</ecNumber>
    </recommendedName>
    <alternativeName>
        <fullName evidence="5">tRNA pseudouridine 54/55 synthase</fullName>
        <shortName evidence="5">Psi54/55 synthase</shortName>
    </alternativeName>
</protein>
<dbReference type="GO" id="GO:0000049">
    <property type="term" value="F:tRNA binding"/>
    <property type="evidence" value="ECO:0007669"/>
    <property type="project" value="InterPro"/>
</dbReference>
<keyword evidence="3 5" id="KW-0694">RNA-binding</keyword>
<feature type="binding site" evidence="5">
    <location>
        <position position="379"/>
    </location>
    <ligand>
        <name>substrate</name>
    </ligand>
</feature>
<feature type="active site" description="Nucleophile" evidence="5">
    <location>
        <position position="247"/>
    </location>
</feature>
<sequence length="414" mass="46595">MASVEILDKALEVIREYPLCDSCLGRLFAQLGHGVENAERGIAIKTILHMTLVNDYRKGKDVVRDLTALAKVHKPTRRFLASVGIKVEEESCYICGGLLTEVEKYADAALPLLSEVDFNSFAVGTTIPREVLDRESQVVKKFLITTGESIKHEINRRIGKELLRHLTGKRVDKLRPNVVVRIDLVTGKASVERNPVLIGGVYLKLSRRVSQAKKFGDVKTTLTEKLAYVKDVFGGGEHVVHVSGREDSDARMLGTGRQLVVEVKQPVKYRGSVPPLKDDDVIFIPSTFTTREEVRRLKEKAKTDVKLYRALVLSERELSAEELNKLGELSGKTVTQLTPRRIKRLSPRKKRVRMVYELAWRLVSPHVFELYVRCQGGLYVKEFIHGDGGRTKPSVSEILNTYLEVLELDVLAVE</sequence>
<comment type="similarity">
    <text evidence="1 5">Belongs to the pseudouridine synthase Pus10 family.</text>
</comment>
<dbReference type="STRING" id="1104324.P186_1260"/>
<dbReference type="SUPFAM" id="SSF55120">
    <property type="entry name" value="Pseudouridine synthase"/>
    <property type="match status" value="1"/>
</dbReference>
<evidence type="ECO:0000256" key="1">
    <source>
        <dbReference type="ARBA" id="ARBA00009652"/>
    </source>
</evidence>
<dbReference type="EC" id="5.4.99.25" evidence="5"/>
<dbReference type="PANTHER" id="PTHR21568:SF0">
    <property type="entry name" value="TRNA PSEUDOURIDINE SYNTHASE PUS10"/>
    <property type="match status" value="1"/>
</dbReference>
<dbReference type="AlphaFoldDB" id="G7VDA4"/>
<dbReference type="FunFam" id="3.30.70.3190:FF:000001">
    <property type="entry name" value="tRNA pseudouridine synthase Pus10"/>
    <property type="match status" value="1"/>
</dbReference>
<dbReference type="GO" id="GO:0160148">
    <property type="term" value="F:tRNA pseudouridine(55) synthase activity"/>
    <property type="evidence" value="ECO:0007669"/>
    <property type="project" value="UniProtKB-EC"/>
</dbReference>
<dbReference type="HOGENOM" id="CLU_028780_2_0_2"/>
<keyword evidence="4 5" id="KW-0413">Isomerase</keyword>
<dbReference type="GO" id="GO:0031119">
    <property type="term" value="P:tRNA pseudouridine synthesis"/>
    <property type="evidence" value="ECO:0007669"/>
    <property type="project" value="UniProtKB-UniRule"/>
</dbReference>
<accession>G7VDA4</accession>
<name>G7VDA4_9CREN</name>
<dbReference type="InterPro" id="IPR055174">
    <property type="entry name" value="Pus10_THUMP_arc"/>
</dbReference>
<dbReference type="NCBIfam" id="TIGR01213">
    <property type="entry name" value="pseudo_Pus10arc"/>
    <property type="match status" value="1"/>
</dbReference>
<feature type="domain" description="THUMP" evidence="6">
    <location>
        <begin position="70"/>
        <end position="195"/>
    </location>
</feature>
<proteinExistence type="inferred from homology"/>
<dbReference type="InterPro" id="IPR005912">
    <property type="entry name" value="Pus10"/>
</dbReference>
<dbReference type="InterPro" id="IPR039894">
    <property type="entry name" value="Pus10-like"/>
</dbReference>
<evidence type="ECO:0000313" key="7">
    <source>
        <dbReference type="EMBL" id="AET32689.1"/>
    </source>
</evidence>
<dbReference type="InterPro" id="IPR020103">
    <property type="entry name" value="PsdUridine_synth_cat_dom_sf"/>
</dbReference>
<dbReference type="InterPro" id="IPR048741">
    <property type="entry name" value="Pus10-like_C"/>
</dbReference>
<dbReference type="Proteomes" id="UP000005867">
    <property type="component" value="Chromosome"/>
</dbReference>
<feature type="binding site" evidence="5">
    <location>
        <position position="308"/>
    </location>
    <ligand>
        <name>substrate</name>
    </ligand>
</feature>
<dbReference type="InterPro" id="IPR004114">
    <property type="entry name" value="THUMP_dom"/>
</dbReference>
<dbReference type="EMBL" id="CP003098">
    <property type="protein sequence ID" value="AET32689.1"/>
    <property type="molecule type" value="Genomic_DNA"/>
</dbReference>
<keyword evidence="8" id="KW-1185">Reference proteome</keyword>
<evidence type="ECO:0000313" key="8">
    <source>
        <dbReference type="Proteomes" id="UP000005867"/>
    </source>
</evidence>
<dbReference type="Gene3D" id="3.30.70.3190">
    <property type="match status" value="1"/>
</dbReference>
<keyword evidence="2 5" id="KW-0819">tRNA processing</keyword>
<dbReference type="PROSITE" id="PS51165">
    <property type="entry name" value="THUMP"/>
    <property type="match status" value="1"/>
</dbReference>
<dbReference type="Pfam" id="PF22023">
    <property type="entry name" value="Pus10_THUMP_arc"/>
    <property type="match status" value="1"/>
</dbReference>
<dbReference type="KEGG" id="pyr:P186_1260"/>
<dbReference type="HAMAP" id="MF_01893">
    <property type="entry name" value="Pus10_arch"/>
    <property type="match status" value="1"/>
</dbReference>
<dbReference type="PANTHER" id="PTHR21568">
    <property type="entry name" value="TRNA PSEUDOURIDINE SYNTHASE PUS10"/>
    <property type="match status" value="1"/>
</dbReference>
<gene>
    <name evidence="5" type="primary">pus10</name>
    <name evidence="7" type="ORF">P186_1260</name>
</gene>
<comment type="catalytic activity">
    <reaction evidence="5">
        <text>uridine(54) in tRNA = pseudouridine(54) in tRNA</text>
        <dbReference type="Rhea" id="RHEA:57876"/>
        <dbReference type="Rhea" id="RHEA-COMP:10193"/>
        <dbReference type="Rhea" id="RHEA-COMP:14141"/>
        <dbReference type="ChEBI" id="CHEBI:65314"/>
        <dbReference type="ChEBI" id="CHEBI:65315"/>
    </reaction>
</comment>
<evidence type="ECO:0000256" key="5">
    <source>
        <dbReference type="HAMAP-Rule" id="MF_01893"/>
    </source>
</evidence>
<evidence type="ECO:0000259" key="6">
    <source>
        <dbReference type="PROSITE" id="PS51165"/>
    </source>
</evidence>
<dbReference type="Pfam" id="PF21238">
    <property type="entry name" value="Pus10_C"/>
    <property type="match status" value="1"/>
</dbReference>